<sequence>MVPRWMLPTFTKLYFGGASRRSFANIAKRDALTFDARCVSLTPDETWNLSPHILGLLERRLLDEPYNPLSLLKCRIIDYMQSQCRTSGKISIPLLVHRLAT</sequence>
<proteinExistence type="predicted"/>
<dbReference type="AlphaFoldDB" id="A0A914R4U5"/>
<evidence type="ECO:0000313" key="1">
    <source>
        <dbReference type="Proteomes" id="UP000887564"/>
    </source>
</evidence>
<name>A0A914R4U5_PAREQ</name>
<protein>
    <submittedName>
        <fullName evidence="2">Uncharacterized protein</fullName>
    </submittedName>
</protein>
<dbReference type="Proteomes" id="UP000887564">
    <property type="component" value="Unplaced"/>
</dbReference>
<evidence type="ECO:0000313" key="2">
    <source>
        <dbReference type="WBParaSite" id="PEQ_0000163901-mRNA-1"/>
    </source>
</evidence>
<keyword evidence="1" id="KW-1185">Reference proteome</keyword>
<accession>A0A914R4U5</accession>
<reference evidence="2" key="1">
    <citation type="submission" date="2022-11" db="UniProtKB">
        <authorList>
            <consortium name="WormBaseParasite"/>
        </authorList>
    </citation>
    <scope>IDENTIFICATION</scope>
</reference>
<dbReference type="WBParaSite" id="PEQ_0000163901-mRNA-1">
    <property type="protein sequence ID" value="PEQ_0000163901-mRNA-1"/>
    <property type="gene ID" value="PEQ_0000163901"/>
</dbReference>
<organism evidence="1 2">
    <name type="scientific">Parascaris equorum</name>
    <name type="common">Equine roundworm</name>
    <dbReference type="NCBI Taxonomy" id="6256"/>
    <lineage>
        <taxon>Eukaryota</taxon>
        <taxon>Metazoa</taxon>
        <taxon>Ecdysozoa</taxon>
        <taxon>Nematoda</taxon>
        <taxon>Chromadorea</taxon>
        <taxon>Rhabditida</taxon>
        <taxon>Spirurina</taxon>
        <taxon>Ascaridomorpha</taxon>
        <taxon>Ascaridoidea</taxon>
        <taxon>Ascarididae</taxon>
        <taxon>Parascaris</taxon>
    </lineage>
</organism>